<name>A0A101U397_9ACTN</name>
<keyword evidence="1" id="KW-0732">Signal</keyword>
<protein>
    <submittedName>
        <fullName evidence="2">Cholesterol esterase</fullName>
    </submittedName>
</protein>
<comment type="caution">
    <text evidence="2">The sequence shown here is derived from an EMBL/GenBank/DDBJ whole genome shotgun (WGS) entry which is preliminary data.</text>
</comment>
<dbReference type="InterPro" id="IPR046198">
    <property type="entry name" value="DUF6230"/>
</dbReference>
<dbReference type="RefSeq" id="WP_062719510.1">
    <property type="nucleotide sequence ID" value="NZ_KQ948928.1"/>
</dbReference>
<evidence type="ECO:0000313" key="3">
    <source>
        <dbReference type="Proteomes" id="UP000053429"/>
    </source>
</evidence>
<accession>A0A101U397</accession>
<reference evidence="2 3" key="1">
    <citation type="submission" date="2015-10" db="EMBL/GenBank/DDBJ databases">
        <title>Draft genome sequence of Streptomyces caeruleatus NRRL B-24802, type strain for the species Streptomyces caeruleatus.</title>
        <authorList>
            <person name="Ruckert C."/>
            <person name="Winkler A."/>
            <person name="Kalinowski J."/>
            <person name="Kampfer P."/>
            <person name="Glaeser S."/>
        </authorList>
    </citation>
    <scope>NUCLEOTIDE SEQUENCE [LARGE SCALE GENOMIC DNA]</scope>
    <source>
        <strain evidence="2 3">NRRL B-24802</strain>
    </source>
</reference>
<feature type="signal peptide" evidence="1">
    <location>
        <begin position="1"/>
        <end position="37"/>
    </location>
</feature>
<dbReference type="OrthoDB" id="4238587at2"/>
<dbReference type="Proteomes" id="UP000053429">
    <property type="component" value="Unassembled WGS sequence"/>
</dbReference>
<dbReference type="STRING" id="661399.AQJ67_16440"/>
<sequence length="204" mass="21110">MSQRIGKTHWKRFAVGAVPTVAATAAVAVSMAQGALAASFSISGSDFKVSAGSLSGTGFANYATVDVAKNGKRIPVSVSALESAKITDMCQSVPVDIPVLGTYTMTLKAGGSGTAVKAKDLYIDMTDLQAKSGTFNNVDIGVATGSITKGQGNPKDHVNPDDYAQQADSIEIIEAHQRVWATSAGTFELAGLHMNIAAGRHDCF</sequence>
<feature type="chain" id="PRO_5007107570" evidence="1">
    <location>
        <begin position="38"/>
        <end position="204"/>
    </location>
</feature>
<dbReference type="AlphaFoldDB" id="A0A101U397"/>
<evidence type="ECO:0000313" key="2">
    <source>
        <dbReference type="EMBL" id="KUO03314.1"/>
    </source>
</evidence>
<evidence type="ECO:0000256" key="1">
    <source>
        <dbReference type="SAM" id="SignalP"/>
    </source>
</evidence>
<gene>
    <name evidence="2" type="ORF">AQJ67_16440</name>
</gene>
<dbReference type="Pfam" id="PF19741">
    <property type="entry name" value="DUF6230"/>
    <property type="match status" value="1"/>
</dbReference>
<dbReference type="EMBL" id="LMWY01000018">
    <property type="protein sequence ID" value="KUO03314.1"/>
    <property type="molecule type" value="Genomic_DNA"/>
</dbReference>
<proteinExistence type="predicted"/>
<keyword evidence="3" id="KW-1185">Reference proteome</keyword>
<organism evidence="2 3">
    <name type="scientific">Streptomyces caeruleatus</name>
    <dbReference type="NCBI Taxonomy" id="661399"/>
    <lineage>
        <taxon>Bacteria</taxon>
        <taxon>Bacillati</taxon>
        <taxon>Actinomycetota</taxon>
        <taxon>Actinomycetes</taxon>
        <taxon>Kitasatosporales</taxon>
        <taxon>Streptomycetaceae</taxon>
        <taxon>Streptomyces</taxon>
    </lineage>
</organism>